<reference evidence="1 2" key="1">
    <citation type="submission" date="2019-09" db="EMBL/GenBank/DDBJ databases">
        <title>Draft genome sequence of various Type strains from the CCUG.</title>
        <authorList>
            <person name="Pineiro-Iglesias B."/>
            <person name="Tunovic T."/>
            <person name="Unosson C."/>
            <person name="Inganas E."/>
            <person name="Ohlen M."/>
            <person name="Cardew S."/>
            <person name="Jensie-Markopoulos S."/>
            <person name="Salva-Serra F."/>
            <person name="Jaen-Luchoro D."/>
            <person name="Karlsson R."/>
            <person name="Svensson-Stadler L."/>
            <person name="Chun J."/>
            <person name="Moore E."/>
        </authorList>
    </citation>
    <scope>NUCLEOTIDE SEQUENCE [LARGE SCALE GENOMIC DNA]</scope>
    <source>
        <strain evidence="1 2">CCUG 32756T</strain>
    </source>
</reference>
<proteinExistence type="predicted"/>
<dbReference type="EMBL" id="VXKE01000001">
    <property type="protein sequence ID" value="KAA8711557.1"/>
    <property type="molecule type" value="Genomic_DNA"/>
</dbReference>
<dbReference type="PROSITE" id="PS51257">
    <property type="entry name" value="PROKAR_LIPOPROTEIN"/>
    <property type="match status" value="1"/>
</dbReference>
<organism evidence="1 2">
    <name type="scientific">Helicobacter canis</name>
    <dbReference type="NCBI Taxonomy" id="29419"/>
    <lineage>
        <taxon>Bacteria</taxon>
        <taxon>Pseudomonadati</taxon>
        <taxon>Campylobacterota</taxon>
        <taxon>Epsilonproteobacteria</taxon>
        <taxon>Campylobacterales</taxon>
        <taxon>Helicobacteraceae</taxon>
        <taxon>Helicobacter</taxon>
    </lineage>
</organism>
<evidence type="ECO:0008006" key="3">
    <source>
        <dbReference type="Google" id="ProtNLM"/>
    </source>
</evidence>
<dbReference type="AlphaFoldDB" id="A0A5M9QU21"/>
<dbReference type="RefSeq" id="WP_150336636.1">
    <property type="nucleotide sequence ID" value="NZ_JAERIX010000005.1"/>
</dbReference>
<evidence type="ECO:0000313" key="2">
    <source>
        <dbReference type="Proteomes" id="UP000323707"/>
    </source>
</evidence>
<evidence type="ECO:0000313" key="1">
    <source>
        <dbReference type="EMBL" id="KAA8711557.1"/>
    </source>
</evidence>
<protein>
    <recommendedName>
        <fullName evidence="3">Lipoprotein</fullName>
    </recommendedName>
</protein>
<accession>A0A5M9QU21</accession>
<comment type="caution">
    <text evidence="1">The sequence shown here is derived from an EMBL/GenBank/DDBJ whole genome shotgun (WGS) entry which is preliminary data.</text>
</comment>
<dbReference type="Proteomes" id="UP000323707">
    <property type="component" value="Unassembled WGS sequence"/>
</dbReference>
<gene>
    <name evidence="1" type="ORF">F4V45_00855</name>
</gene>
<name>A0A5M9QU21_9HELI</name>
<sequence length="226" mass="25873">MRAYISLVCSVVCGAFFLGCANNLIEMKYASSIQHSYQLNINAPVIIAPHKGDLLAASYIPFIKQALEKRGFNSLYMQGQIPEKSARNIIYVSLVKMMRSYPSSSVQYIPSKMIDRSACFNYDGMYYCREETYPIITGYTTSLNLSAEYHFIMDWYDNHMKKRILYIDGSIQDGACIYEGIYQDLIQQTISRIDFARGESYSYSAPLAYYNFSCLISRTKMLGVKK</sequence>